<evidence type="ECO:0000256" key="2">
    <source>
        <dbReference type="SAM" id="Phobius"/>
    </source>
</evidence>
<accession>A0A5B7K8N0</accession>
<sequence>MVVASVVGAKLPGRGGNMEALALQIKSGQRLWEDLQEERLLFARQRVLLEDERVKQDAELKPLHQQVQRLEEDLVLQQQEASAVQQQADSLLQGLRLERQEVADLLHQQVPAADEAFRRLCHSLMRGKGDISNLCREAKLDVSPELAELLRQQAHQLGQPEPRRERWTRTKVAMLVVGFVVTVTIAWRLGEPK</sequence>
<proteinExistence type="predicted"/>
<comment type="caution">
    <text evidence="3">The sequence shown here is derived from an EMBL/GenBank/DDBJ whole genome shotgun (WGS) entry which is preliminary data.</text>
</comment>
<keyword evidence="2" id="KW-0812">Transmembrane</keyword>
<evidence type="ECO:0000313" key="4">
    <source>
        <dbReference type="Proteomes" id="UP000324222"/>
    </source>
</evidence>
<evidence type="ECO:0000313" key="3">
    <source>
        <dbReference type="EMBL" id="MPD02927.1"/>
    </source>
</evidence>
<keyword evidence="2" id="KW-1133">Transmembrane helix</keyword>
<protein>
    <submittedName>
        <fullName evidence="3">Uncharacterized protein</fullName>
    </submittedName>
</protein>
<evidence type="ECO:0000256" key="1">
    <source>
        <dbReference type="SAM" id="Coils"/>
    </source>
</evidence>
<keyword evidence="2" id="KW-0472">Membrane</keyword>
<name>A0A5B7K8N0_PORTR</name>
<feature type="coiled-coil region" evidence="1">
    <location>
        <begin position="60"/>
        <end position="87"/>
    </location>
</feature>
<dbReference type="AlphaFoldDB" id="A0A5B7K8N0"/>
<dbReference type="EMBL" id="VSRR010133794">
    <property type="protein sequence ID" value="MPD02927.1"/>
    <property type="molecule type" value="Genomic_DNA"/>
</dbReference>
<reference evidence="3 4" key="1">
    <citation type="submission" date="2019-05" db="EMBL/GenBank/DDBJ databases">
        <title>Another draft genome of Portunus trituberculatus and its Hox gene families provides insights of decapod evolution.</title>
        <authorList>
            <person name="Jeong J.-H."/>
            <person name="Song I."/>
            <person name="Kim S."/>
            <person name="Choi T."/>
            <person name="Kim D."/>
            <person name="Ryu S."/>
            <person name="Kim W."/>
        </authorList>
    </citation>
    <scope>NUCLEOTIDE SEQUENCE [LARGE SCALE GENOMIC DNA]</scope>
    <source>
        <tissue evidence="3">Muscle</tissue>
    </source>
</reference>
<dbReference type="Proteomes" id="UP000324222">
    <property type="component" value="Unassembled WGS sequence"/>
</dbReference>
<keyword evidence="4" id="KW-1185">Reference proteome</keyword>
<organism evidence="3 4">
    <name type="scientific">Portunus trituberculatus</name>
    <name type="common">Swimming crab</name>
    <name type="synonym">Neptunus trituberculatus</name>
    <dbReference type="NCBI Taxonomy" id="210409"/>
    <lineage>
        <taxon>Eukaryota</taxon>
        <taxon>Metazoa</taxon>
        <taxon>Ecdysozoa</taxon>
        <taxon>Arthropoda</taxon>
        <taxon>Crustacea</taxon>
        <taxon>Multicrustacea</taxon>
        <taxon>Malacostraca</taxon>
        <taxon>Eumalacostraca</taxon>
        <taxon>Eucarida</taxon>
        <taxon>Decapoda</taxon>
        <taxon>Pleocyemata</taxon>
        <taxon>Brachyura</taxon>
        <taxon>Eubrachyura</taxon>
        <taxon>Portunoidea</taxon>
        <taxon>Portunidae</taxon>
        <taxon>Portuninae</taxon>
        <taxon>Portunus</taxon>
    </lineage>
</organism>
<gene>
    <name evidence="3" type="ORF">E2C01_098536</name>
</gene>
<feature type="transmembrane region" description="Helical" evidence="2">
    <location>
        <begin position="172"/>
        <end position="190"/>
    </location>
</feature>
<keyword evidence="1" id="KW-0175">Coiled coil</keyword>